<proteinExistence type="predicted"/>
<keyword evidence="3 9" id="KW-0732">Signal</keyword>
<feature type="disulfide bond" evidence="8">
    <location>
        <begin position="208"/>
        <end position="215"/>
    </location>
</feature>
<feature type="signal peptide" evidence="9">
    <location>
        <begin position="1"/>
        <end position="25"/>
    </location>
</feature>
<dbReference type="RefSeq" id="WP_009143467.1">
    <property type="nucleotide sequence ID" value="NZ_GL831001.1"/>
</dbReference>
<dbReference type="STRING" id="762983.HMPREF9444_01272"/>
<keyword evidence="2" id="KW-0479">Metal-binding</keyword>
<evidence type="ECO:0000256" key="7">
    <source>
        <dbReference type="ARBA" id="ARBA00023049"/>
    </source>
</evidence>
<keyword evidence="8" id="KW-1015">Disulfide bond</keyword>
<evidence type="ECO:0000256" key="3">
    <source>
        <dbReference type="ARBA" id="ARBA00022729"/>
    </source>
</evidence>
<feature type="disulfide bond" evidence="8">
    <location>
        <begin position="178"/>
        <end position="227"/>
    </location>
</feature>
<dbReference type="GO" id="GO:0030288">
    <property type="term" value="C:outer membrane-bounded periplasmic space"/>
    <property type="evidence" value="ECO:0007669"/>
    <property type="project" value="InterPro"/>
</dbReference>
<dbReference type="eggNOG" id="COG3770">
    <property type="taxonomic scope" value="Bacteria"/>
</dbReference>
<dbReference type="HOGENOM" id="CLU_052496_0_0_6"/>
<dbReference type="SUPFAM" id="SSF55166">
    <property type="entry name" value="Hedgehog/DD-peptidase"/>
    <property type="match status" value="1"/>
</dbReference>
<dbReference type="EMBL" id="AEVO01000065">
    <property type="protein sequence ID" value="EFY06909.1"/>
    <property type="molecule type" value="Genomic_DNA"/>
</dbReference>
<keyword evidence="6" id="KW-0862">Zinc</keyword>
<dbReference type="InterPro" id="IPR009045">
    <property type="entry name" value="Zn_M74/Hedgehog-like"/>
</dbReference>
<comment type="caution">
    <text evidence="10">The sequence shown here is derived from an EMBL/GenBank/DDBJ whole genome shotgun (WGS) entry which is preliminary data.</text>
</comment>
<keyword evidence="1" id="KW-0645">Protease</keyword>
<keyword evidence="11" id="KW-1185">Reference proteome</keyword>
<evidence type="ECO:0000313" key="10">
    <source>
        <dbReference type="EMBL" id="EFY06909.1"/>
    </source>
</evidence>
<dbReference type="GO" id="GO:0046872">
    <property type="term" value="F:metal ion binding"/>
    <property type="evidence" value="ECO:0007669"/>
    <property type="project" value="UniProtKB-KW"/>
</dbReference>
<feature type="chain" id="PRO_5003227133" evidence="9">
    <location>
        <begin position="26"/>
        <end position="265"/>
    </location>
</feature>
<dbReference type="AlphaFoldDB" id="E8LKM9"/>
<dbReference type="InterPro" id="IPR005073">
    <property type="entry name" value="Peptidase_M74"/>
</dbReference>
<evidence type="ECO:0000256" key="4">
    <source>
        <dbReference type="ARBA" id="ARBA00022764"/>
    </source>
</evidence>
<evidence type="ECO:0000313" key="11">
    <source>
        <dbReference type="Proteomes" id="UP000018458"/>
    </source>
</evidence>
<dbReference type="PIRSF" id="PIRSF018455">
    <property type="entry name" value="MepA"/>
    <property type="match status" value="1"/>
</dbReference>
<evidence type="ECO:0000256" key="2">
    <source>
        <dbReference type="ARBA" id="ARBA00022723"/>
    </source>
</evidence>
<sequence length="265" mass="29706">MIKKTLFKLIIPAILGYCIAYNATAAEIFGSYSKGCIKDAVAFPKESAYHQSLRSHNGRNYAHPDMVKYLNDLIAKVKAAGLPPILIGDISLKAGGDLGPNSDHASHNIGLDVDIPFVFAEPRKTPKELKNLKYIYLVNKNTLTKDFTYERAELIRLAASDAKVTRIFVSPLIKEGLCQFYAGQDRSWLSKVRPWFGHRAHMHVRLACPTDSPYCVNQDLPPEGDGCGQELISWFMPADINHPLPKVKRQRLKMPVQCKSILNRD</sequence>
<name>E8LKM9_SUCHY</name>
<dbReference type="Proteomes" id="UP000018458">
    <property type="component" value="Unassembled WGS sequence"/>
</dbReference>
<accession>E8LKM9</accession>
<evidence type="ECO:0000256" key="8">
    <source>
        <dbReference type="PIRSR" id="PIRSR018455-2"/>
    </source>
</evidence>
<evidence type="ECO:0000256" key="6">
    <source>
        <dbReference type="ARBA" id="ARBA00022833"/>
    </source>
</evidence>
<dbReference type="GO" id="GO:0004252">
    <property type="term" value="F:serine-type endopeptidase activity"/>
    <property type="evidence" value="ECO:0007669"/>
    <property type="project" value="InterPro"/>
</dbReference>
<keyword evidence="4" id="KW-0574">Periplasm</keyword>
<keyword evidence="7" id="KW-0482">Metalloprotease</keyword>
<evidence type="ECO:0000256" key="5">
    <source>
        <dbReference type="ARBA" id="ARBA00022801"/>
    </source>
</evidence>
<dbReference type="Pfam" id="PF03411">
    <property type="entry name" value="Peptidase_M74"/>
    <property type="match status" value="1"/>
</dbReference>
<protein>
    <submittedName>
        <fullName evidence="10">Peptidoglycan amidase MepA</fullName>
    </submittedName>
</protein>
<dbReference type="GO" id="GO:0008237">
    <property type="term" value="F:metallopeptidase activity"/>
    <property type="evidence" value="ECO:0007669"/>
    <property type="project" value="UniProtKB-KW"/>
</dbReference>
<dbReference type="Gene3D" id="3.30.1380.10">
    <property type="match status" value="1"/>
</dbReference>
<feature type="disulfide bond" evidence="8">
    <location>
        <begin position="36"/>
        <end position="258"/>
    </location>
</feature>
<reference evidence="10 11" key="1">
    <citation type="submission" date="2011-01" db="EMBL/GenBank/DDBJ databases">
        <authorList>
            <person name="Weinstock G."/>
            <person name="Sodergren E."/>
            <person name="Clifton S."/>
            <person name="Fulton L."/>
            <person name="Fulton B."/>
            <person name="Courtney L."/>
            <person name="Fronick C."/>
            <person name="Harrison M."/>
            <person name="Strong C."/>
            <person name="Farmer C."/>
            <person name="Delahaunty K."/>
            <person name="Markovic C."/>
            <person name="Hall O."/>
            <person name="Minx P."/>
            <person name="Tomlinson C."/>
            <person name="Mitreva M."/>
            <person name="Hou S."/>
            <person name="Chen J."/>
            <person name="Wollam A."/>
            <person name="Pepin K.H."/>
            <person name="Johnson M."/>
            <person name="Bhonagiri V."/>
            <person name="Zhang X."/>
            <person name="Suruliraj S."/>
            <person name="Warren W."/>
            <person name="Chinwalla A."/>
            <person name="Mardis E.R."/>
            <person name="Wilson R.K."/>
        </authorList>
    </citation>
    <scope>NUCLEOTIDE SEQUENCE [LARGE SCALE GENOMIC DNA]</scope>
    <source>
        <strain evidence="11">DSM 22608 / JCM 16073 / KCTC 15190 / YIT 12066</strain>
    </source>
</reference>
<organism evidence="10 11">
    <name type="scientific">Succinatimonas hippei (strain DSM 22608 / JCM 16073 / KCTC 15190 / YIT 12066)</name>
    <dbReference type="NCBI Taxonomy" id="762983"/>
    <lineage>
        <taxon>Bacteria</taxon>
        <taxon>Pseudomonadati</taxon>
        <taxon>Pseudomonadota</taxon>
        <taxon>Gammaproteobacteria</taxon>
        <taxon>Aeromonadales</taxon>
        <taxon>Succinivibrionaceae</taxon>
        <taxon>Succinatimonas</taxon>
    </lineage>
</organism>
<evidence type="ECO:0000256" key="9">
    <source>
        <dbReference type="SAM" id="SignalP"/>
    </source>
</evidence>
<evidence type="ECO:0000256" key="1">
    <source>
        <dbReference type="ARBA" id="ARBA00022670"/>
    </source>
</evidence>
<gene>
    <name evidence="10" type="primary">mepA</name>
    <name evidence="10" type="ORF">HMPREF9444_01272</name>
</gene>
<keyword evidence="5" id="KW-0378">Hydrolase</keyword>
<dbReference type="OrthoDB" id="1467367at2"/>
<dbReference type="GO" id="GO:0006508">
    <property type="term" value="P:proteolysis"/>
    <property type="evidence" value="ECO:0007669"/>
    <property type="project" value="UniProtKB-KW"/>
</dbReference>